<dbReference type="PANTHER" id="PTHR14226">
    <property type="entry name" value="NEUROPATHY TARGET ESTERASE/SWISS CHEESE D.MELANOGASTER"/>
    <property type="match status" value="1"/>
</dbReference>
<sequence length="401" mass="45828">MYGLVLEGGGAKGSYHMGVYKAILEEGIEIKAIAGTSIGALNGAMIVQGDYELGLELWNNISYTDIIQANEEEIDRIINSKLKLEDLKHLSKKLLSLISDRGFDISPFKQMIQKYLDEEKIRNSPIDFGVVTVNITDFAPIEVFVEDIPNGSVGDYLLASAYLPIFKLERLGGKLYLDGGFYDNLPFKLLQKKGYNDLILVRTHAKGLIRKPPNSGNVIIISPSRDIGRSYICDRDKVKENINMGYYDALKIFRGLKGNLYYIKPKVEEYYIRYLLDLSEERIKQILKELNINAPPTKRVLFEYIIPKIGSLMGLKEDFSYEELLIALLEKKAKMLKVEEFQIYSFEDLLEEVRTVEPPEEENVDNVKSIEKFLEKVDLSKYFNKEASILEIANIIFMNEL</sequence>
<keyword evidence="3 4" id="KW-0443">Lipid metabolism</keyword>
<feature type="short sequence motif" description="GXGXXG" evidence="4">
    <location>
        <begin position="8"/>
        <end position="13"/>
    </location>
</feature>
<evidence type="ECO:0000313" key="6">
    <source>
        <dbReference type="EMBL" id="OLS03027.1"/>
    </source>
</evidence>
<evidence type="ECO:0000259" key="5">
    <source>
        <dbReference type="PROSITE" id="PS51635"/>
    </source>
</evidence>
<name>A0A1U7M6U8_TISCR</name>
<gene>
    <name evidence="6" type="ORF">TICRE_09960</name>
</gene>
<evidence type="ECO:0000256" key="4">
    <source>
        <dbReference type="PROSITE-ProRule" id="PRU01161"/>
    </source>
</evidence>
<dbReference type="InterPro" id="IPR050301">
    <property type="entry name" value="NTE"/>
</dbReference>
<dbReference type="OrthoDB" id="9770965at2"/>
<dbReference type="GO" id="GO:0016042">
    <property type="term" value="P:lipid catabolic process"/>
    <property type="evidence" value="ECO:0007669"/>
    <property type="project" value="UniProtKB-UniRule"/>
</dbReference>
<dbReference type="CDD" id="cd07209">
    <property type="entry name" value="Pat_hypo_Ecoli_Z1214_like"/>
    <property type="match status" value="1"/>
</dbReference>
<dbReference type="InterPro" id="IPR002641">
    <property type="entry name" value="PNPLA_dom"/>
</dbReference>
<evidence type="ECO:0000256" key="1">
    <source>
        <dbReference type="ARBA" id="ARBA00022801"/>
    </source>
</evidence>
<dbReference type="EMBL" id="LTDM01000012">
    <property type="protein sequence ID" value="OLS03027.1"/>
    <property type="molecule type" value="Genomic_DNA"/>
</dbReference>
<dbReference type="Gene3D" id="3.40.1090.10">
    <property type="entry name" value="Cytosolic phospholipase A2 catalytic domain"/>
    <property type="match status" value="2"/>
</dbReference>
<dbReference type="Pfam" id="PF01734">
    <property type="entry name" value="Patatin"/>
    <property type="match status" value="1"/>
</dbReference>
<accession>A0A1U7M6U8</accession>
<keyword evidence="7" id="KW-1185">Reference proteome</keyword>
<evidence type="ECO:0000313" key="7">
    <source>
        <dbReference type="Proteomes" id="UP000186112"/>
    </source>
</evidence>
<feature type="short sequence motif" description="GXSXG" evidence="4">
    <location>
        <begin position="35"/>
        <end position="39"/>
    </location>
</feature>
<keyword evidence="2 4" id="KW-0442">Lipid degradation</keyword>
<evidence type="ECO:0000256" key="3">
    <source>
        <dbReference type="ARBA" id="ARBA00023098"/>
    </source>
</evidence>
<dbReference type="Proteomes" id="UP000186112">
    <property type="component" value="Unassembled WGS sequence"/>
</dbReference>
<dbReference type="SUPFAM" id="SSF52151">
    <property type="entry name" value="FabD/lysophospholipase-like"/>
    <property type="match status" value="1"/>
</dbReference>
<evidence type="ECO:0000256" key="2">
    <source>
        <dbReference type="ARBA" id="ARBA00022963"/>
    </source>
</evidence>
<dbReference type="AlphaFoldDB" id="A0A1U7M6U8"/>
<feature type="domain" description="PNPLA" evidence="5">
    <location>
        <begin position="4"/>
        <end position="191"/>
    </location>
</feature>
<proteinExistence type="predicted"/>
<dbReference type="PROSITE" id="PS51635">
    <property type="entry name" value="PNPLA"/>
    <property type="match status" value="1"/>
</dbReference>
<feature type="short sequence motif" description="DGA/G" evidence="4">
    <location>
        <begin position="178"/>
        <end position="180"/>
    </location>
</feature>
<feature type="active site" description="Proton acceptor" evidence="4">
    <location>
        <position position="178"/>
    </location>
</feature>
<reference evidence="6 7" key="1">
    <citation type="submission" date="2016-02" db="EMBL/GenBank/DDBJ databases">
        <title>Genome sequence of Tissierella creatinophila DSM 6911.</title>
        <authorList>
            <person name="Poehlein A."/>
            <person name="Daniel R."/>
        </authorList>
    </citation>
    <scope>NUCLEOTIDE SEQUENCE [LARGE SCALE GENOMIC DNA]</scope>
    <source>
        <strain evidence="6 7">DSM 6911</strain>
    </source>
</reference>
<keyword evidence="1 4" id="KW-0378">Hydrolase</keyword>
<dbReference type="PANTHER" id="PTHR14226:SF25">
    <property type="entry name" value="PHOSPHOESTERASE"/>
    <property type="match status" value="1"/>
</dbReference>
<dbReference type="RefSeq" id="WP_075725784.1">
    <property type="nucleotide sequence ID" value="NZ_LTDM01000012.1"/>
</dbReference>
<comment type="caution">
    <text evidence="6">The sequence shown here is derived from an EMBL/GenBank/DDBJ whole genome shotgun (WGS) entry which is preliminary data.</text>
</comment>
<protein>
    <recommendedName>
        <fullName evidence="5">PNPLA domain-containing protein</fullName>
    </recommendedName>
</protein>
<dbReference type="GO" id="GO:0016787">
    <property type="term" value="F:hydrolase activity"/>
    <property type="evidence" value="ECO:0007669"/>
    <property type="project" value="UniProtKB-UniRule"/>
</dbReference>
<dbReference type="InterPro" id="IPR016035">
    <property type="entry name" value="Acyl_Trfase/lysoPLipase"/>
</dbReference>
<feature type="active site" description="Nucleophile" evidence="4">
    <location>
        <position position="37"/>
    </location>
</feature>
<organism evidence="6 7">
    <name type="scientific">Tissierella creatinophila DSM 6911</name>
    <dbReference type="NCBI Taxonomy" id="1123403"/>
    <lineage>
        <taxon>Bacteria</taxon>
        <taxon>Bacillati</taxon>
        <taxon>Bacillota</taxon>
        <taxon>Tissierellia</taxon>
        <taxon>Tissierellales</taxon>
        <taxon>Tissierellaceae</taxon>
        <taxon>Tissierella</taxon>
    </lineage>
</organism>